<organism evidence="1 2">
    <name type="scientific">Acidithiobacillus montserratensis</name>
    <dbReference type="NCBI Taxonomy" id="2729135"/>
    <lineage>
        <taxon>Bacteria</taxon>
        <taxon>Pseudomonadati</taxon>
        <taxon>Pseudomonadota</taxon>
        <taxon>Acidithiobacillia</taxon>
        <taxon>Acidithiobacillales</taxon>
        <taxon>Acidithiobacillaceae</taxon>
        <taxon>Acidithiobacillus</taxon>
    </lineage>
</organism>
<sequence length="333" mass="37839">MTTTGTTNTPIRQPRLLEQVRDALRLRHYSLRTEQAYAYWVKRFVLFHGKRHPREMGAAEVEAFLSWLAVEGQVSAATQGQALAALLFLYKQVLGVDLPWLDEIVRGKRPQRLPAVLTPEEVGRLLDQLSGTQALMGRLLYGTGMRLMECLRLRVKDLDLERHEITIREGKGNKDRRTMVPISLIPALKAQLQIAQAQWRRDRDARLPGVQLPDALERKKPKEGESWAWYWLFPAPQLSADPRSGVRRRHHAHEQGIQRAIKRGVLAAGITKPASTRTLRHSFATHLLESGQDIRTVQELLGHSDVKTTMIYTHVLNRGPSAVISPLDRLPQL</sequence>
<evidence type="ECO:0000313" key="1">
    <source>
        <dbReference type="EMBL" id="XRI74990.1"/>
    </source>
</evidence>
<evidence type="ECO:0000313" key="2">
    <source>
        <dbReference type="Proteomes" id="UP001195965"/>
    </source>
</evidence>
<protein>
    <submittedName>
        <fullName evidence="1">Integron integrase</fullName>
    </submittedName>
</protein>
<dbReference type="EMBL" id="CP127526">
    <property type="protein sequence ID" value="XRI74990.1"/>
    <property type="molecule type" value="Genomic_DNA"/>
</dbReference>
<proteinExistence type="predicted"/>
<gene>
    <name evidence="1" type="ORF">HHS34_008105</name>
</gene>
<reference evidence="1 2" key="1">
    <citation type="journal article" date="2021" name="ISME J.">
        <title>Genomic evolution of the class Acidithiobacillia: deep-branching Proteobacteria living in extreme acidic conditions.</title>
        <authorList>
            <person name="Moya-Beltran A."/>
            <person name="Beard S."/>
            <person name="Rojas-Villalobos C."/>
            <person name="Issotta F."/>
            <person name="Gallardo Y."/>
            <person name="Ulloa R."/>
            <person name="Giaveno A."/>
            <person name="Degli Esposti M."/>
            <person name="Johnson D.B."/>
            <person name="Quatrini R."/>
        </authorList>
    </citation>
    <scope>NUCLEOTIDE SEQUENCE [LARGE SCALE GENOMIC DNA]</scope>
    <source>
        <strain evidence="1 2">GG1-14</strain>
    </source>
</reference>
<name>A0ACD5HJ09_9PROT</name>
<dbReference type="Proteomes" id="UP001195965">
    <property type="component" value="Chromosome"/>
</dbReference>
<keyword evidence="2" id="KW-1185">Reference proteome</keyword>
<accession>A0ACD5HJ09</accession>